<dbReference type="EMBL" id="OY660873">
    <property type="protein sequence ID" value="CAJ1066236.1"/>
    <property type="molecule type" value="Genomic_DNA"/>
</dbReference>
<proteinExistence type="predicted"/>
<feature type="compositionally biased region" description="Acidic residues" evidence="1">
    <location>
        <begin position="137"/>
        <end position="149"/>
    </location>
</feature>
<evidence type="ECO:0000256" key="1">
    <source>
        <dbReference type="SAM" id="MobiDB-lite"/>
    </source>
</evidence>
<keyword evidence="3" id="KW-1185">Reference proteome</keyword>
<feature type="region of interest" description="Disordered" evidence="1">
    <location>
        <begin position="136"/>
        <end position="156"/>
    </location>
</feature>
<reference evidence="2" key="1">
    <citation type="submission" date="2023-08" db="EMBL/GenBank/DDBJ databases">
        <authorList>
            <person name="Alioto T."/>
            <person name="Alioto T."/>
            <person name="Gomez Garrido J."/>
        </authorList>
    </citation>
    <scope>NUCLEOTIDE SEQUENCE</scope>
</reference>
<organism evidence="2 3">
    <name type="scientific">Xyrichtys novacula</name>
    <name type="common">Pearly razorfish</name>
    <name type="synonym">Hemipteronotus novacula</name>
    <dbReference type="NCBI Taxonomy" id="13765"/>
    <lineage>
        <taxon>Eukaryota</taxon>
        <taxon>Metazoa</taxon>
        <taxon>Chordata</taxon>
        <taxon>Craniata</taxon>
        <taxon>Vertebrata</taxon>
        <taxon>Euteleostomi</taxon>
        <taxon>Actinopterygii</taxon>
        <taxon>Neopterygii</taxon>
        <taxon>Teleostei</taxon>
        <taxon>Neoteleostei</taxon>
        <taxon>Acanthomorphata</taxon>
        <taxon>Eupercaria</taxon>
        <taxon>Labriformes</taxon>
        <taxon>Labridae</taxon>
        <taxon>Xyrichtys</taxon>
    </lineage>
</organism>
<dbReference type="AlphaFoldDB" id="A0AAV1FZ24"/>
<name>A0AAV1FZ24_XYRNO</name>
<sequence length="183" mass="19937">MHHSLHPPFHPSIHPSPPSPPSRQHPHPLQEKKHQLPPIHPPSHSHETSTHPSVLSSLLPPFLPSYLPVPSLCPPSPVTARFGSVGLGSVVLLSSVRNPLASCPVLLSFLAAGSAGVNKRRAGVRIRVRPLSSIPAGEEEGEAEEEEVEGGTRRRKNRNDPAMFALRSCFRRGFLLLLLPLLR</sequence>
<dbReference type="Proteomes" id="UP001178508">
    <property type="component" value="Chromosome 10"/>
</dbReference>
<feature type="region of interest" description="Disordered" evidence="1">
    <location>
        <begin position="1"/>
        <end position="55"/>
    </location>
</feature>
<feature type="compositionally biased region" description="Pro residues" evidence="1">
    <location>
        <begin position="8"/>
        <end position="23"/>
    </location>
</feature>
<gene>
    <name evidence="2" type="ORF">XNOV1_A008185</name>
</gene>
<evidence type="ECO:0000313" key="2">
    <source>
        <dbReference type="EMBL" id="CAJ1066236.1"/>
    </source>
</evidence>
<accession>A0AAV1FZ24</accession>
<protein>
    <submittedName>
        <fullName evidence="2">Uncharacterized protein</fullName>
    </submittedName>
</protein>
<evidence type="ECO:0000313" key="3">
    <source>
        <dbReference type="Proteomes" id="UP001178508"/>
    </source>
</evidence>